<reference evidence="1" key="1">
    <citation type="submission" date="2019-12" db="EMBL/GenBank/DDBJ databases">
        <title>Genome sequencing and annotation of Brassica cretica.</title>
        <authorList>
            <person name="Studholme D.J."/>
            <person name="Sarris P.F."/>
        </authorList>
    </citation>
    <scope>NUCLEOTIDE SEQUENCE</scope>
    <source>
        <strain evidence="1">PFS-001/15</strain>
        <tissue evidence="1">Leaf</tissue>
    </source>
</reference>
<sequence>MEERSIPFLSSLEIYPCYAHMGGTRPEQACFVALRRDVDETLLPKGLPWRSTRCWKGLLSLPVGPAGSRVIG</sequence>
<dbReference type="AlphaFoldDB" id="A0A8S9J7E6"/>
<protein>
    <submittedName>
        <fullName evidence="1">Uncharacterized protein</fullName>
    </submittedName>
</protein>
<name>A0A8S9J7E6_BRACR</name>
<dbReference type="Proteomes" id="UP000712281">
    <property type="component" value="Unassembled WGS sequence"/>
</dbReference>
<gene>
    <name evidence="1" type="ORF">F2Q68_00006609</name>
</gene>
<organism evidence="1 2">
    <name type="scientific">Brassica cretica</name>
    <name type="common">Mustard</name>
    <dbReference type="NCBI Taxonomy" id="69181"/>
    <lineage>
        <taxon>Eukaryota</taxon>
        <taxon>Viridiplantae</taxon>
        <taxon>Streptophyta</taxon>
        <taxon>Embryophyta</taxon>
        <taxon>Tracheophyta</taxon>
        <taxon>Spermatophyta</taxon>
        <taxon>Magnoliopsida</taxon>
        <taxon>eudicotyledons</taxon>
        <taxon>Gunneridae</taxon>
        <taxon>Pentapetalae</taxon>
        <taxon>rosids</taxon>
        <taxon>malvids</taxon>
        <taxon>Brassicales</taxon>
        <taxon>Brassicaceae</taxon>
        <taxon>Brassiceae</taxon>
        <taxon>Brassica</taxon>
    </lineage>
</organism>
<comment type="caution">
    <text evidence="1">The sequence shown here is derived from an EMBL/GenBank/DDBJ whole genome shotgun (WGS) entry which is preliminary data.</text>
</comment>
<dbReference type="EMBL" id="QGKW02001660">
    <property type="protein sequence ID" value="KAF2577974.1"/>
    <property type="molecule type" value="Genomic_DNA"/>
</dbReference>
<evidence type="ECO:0000313" key="2">
    <source>
        <dbReference type="Proteomes" id="UP000712281"/>
    </source>
</evidence>
<accession>A0A8S9J7E6</accession>
<proteinExistence type="predicted"/>
<evidence type="ECO:0000313" key="1">
    <source>
        <dbReference type="EMBL" id="KAF2577974.1"/>
    </source>
</evidence>